<protein>
    <recommendedName>
        <fullName evidence="4">Transposase</fullName>
    </recommendedName>
</protein>
<proteinExistence type="predicted"/>
<organism evidence="2 3">
    <name type="scientific">Tanacetum coccineum</name>
    <dbReference type="NCBI Taxonomy" id="301880"/>
    <lineage>
        <taxon>Eukaryota</taxon>
        <taxon>Viridiplantae</taxon>
        <taxon>Streptophyta</taxon>
        <taxon>Embryophyta</taxon>
        <taxon>Tracheophyta</taxon>
        <taxon>Spermatophyta</taxon>
        <taxon>Magnoliopsida</taxon>
        <taxon>eudicotyledons</taxon>
        <taxon>Gunneridae</taxon>
        <taxon>Pentapetalae</taxon>
        <taxon>asterids</taxon>
        <taxon>campanulids</taxon>
        <taxon>Asterales</taxon>
        <taxon>Asteraceae</taxon>
        <taxon>Asteroideae</taxon>
        <taxon>Anthemideae</taxon>
        <taxon>Anthemidinae</taxon>
        <taxon>Tanacetum</taxon>
    </lineage>
</organism>
<sequence length="59" mass="6583">EPDATSFRDFSNREWQIGVVLDIKDIRIHAIVLDIDINGTNTQSRNVPTSRGSNNSVVT</sequence>
<evidence type="ECO:0000256" key="1">
    <source>
        <dbReference type="SAM" id="MobiDB-lite"/>
    </source>
</evidence>
<name>A0ABQ5FGJ3_9ASTR</name>
<feature type="non-terminal residue" evidence="2">
    <location>
        <position position="1"/>
    </location>
</feature>
<evidence type="ECO:0000313" key="3">
    <source>
        <dbReference type="Proteomes" id="UP001151760"/>
    </source>
</evidence>
<comment type="caution">
    <text evidence="2">The sequence shown here is derived from an EMBL/GenBank/DDBJ whole genome shotgun (WGS) entry which is preliminary data.</text>
</comment>
<accession>A0ABQ5FGJ3</accession>
<reference evidence="2" key="2">
    <citation type="submission" date="2022-01" db="EMBL/GenBank/DDBJ databases">
        <authorList>
            <person name="Yamashiro T."/>
            <person name="Shiraishi A."/>
            <person name="Satake H."/>
            <person name="Nakayama K."/>
        </authorList>
    </citation>
    <scope>NUCLEOTIDE SEQUENCE</scope>
</reference>
<evidence type="ECO:0008006" key="4">
    <source>
        <dbReference type="Google" id="ProtNLM"/>
    </source>
</evidence>
<feature type="region of interest" description="Disordered" evidence="1">
    <location>
        <begin position="40"/>
        <end position="59"/>
    </location>
</feature>
<dbReference type="EMBL" id="BQNB010017380">
    <property type="protein sequence ID" value="GJT62470.1"/>
    <property type="molecule type" value="Genomic_DNA"/>
</dbReference>
<keyword evidence="3" id="KW-1185">Reference proteome</keyword>
<reference evidence="2" key="1">
    <citation type="journal article" date="2022" name="Int. J. Mol. Sci.">
        <title>Draft Genome of Tanacetum Coccineum: Genomic Comparison of Closely Related Tanacetum-Family Plants.</title>
        <authorList>
            <person name="Yamashiro T."/>
            <person name="Shiraishi A."/>
            <person name="Nakayama K."/>
            <person name="Satake H."/>
        </authorList>
    </citation>
    <scope>NUCLEOTIDE SEQUENCE</scope>
</reference>
<gene>
    <name evidence="2" type="ORF">Tco_1006003</name>
</gene>
<evidence type="ECO:0000313" key="2">
    <source>
        <dbReference type="EMBL" id="GJT62470.1"/>
    </source>
</evidence>
<dbReference type="Proteomes" id="UP001151760">
    <property type="component" value="Unassembled WGS sequence"/>
</dbReference>